<dbReference type="VEuPathDB" id="CryptoDB:GNI_049500"/>
<name>A0A023B9I8_GRENI</name>
<evidence type="ECO:0000313" key="2">
    <source>
        <dbReference type="EMBL" id="EZG72973.1"/>
    </source>
</evidence>
<dbReference type="Proteomes" id="UP000019763">
    <property type="component" value="Unassembled WGS sequence"/>
</dbReference>
<proteinExistence type="predicted"/>
<dbReference type="EMBL" id="AFNH02000384">
    <property type="protein sequence ID" value="EZG72973.1"/>
    <property type="molecule type" value="Genomic_DNA"/>
</dbReference>
<comment type="caution">
    <text evidence="2">The sequence shown here is derived from an EMBL/GenBank/DDBJ whole genome shotgun (WGS) entry which is preliminary data.</text>
</comment>
<gene>
    <name evidence="2" type="ORF">GNI_049500</name>
</gene>
<dbReference type="AlphaFoldDB" id="A0A023B9I8"/>
<protein>
    <submittedName>
        <fullName evidence="2">Uncharacterized protein</fullName>
    </submittedName>
</protein>
<evidence type="ECO:0000256" key="1">
    <source>
        <dbReference type="SAM" id="MobiDB-lite"/>
    </source>
</evidence>
<accession>A0A023B9I8</accession>
<reference evidence="2" key="1">
    <citation type="submission" date="2013-12" db="EMBL/GenBank/DDBJ databases">
        <authorList>
            <person name="Omoto C.K."/>
            <person name="Sibley D."/>
            <person name="Venepally P."/>
            <person name="Hadjithomas M."/>
            <person name="Karamycheva S."/>
            <person name="Brunk B."/>
            <person name="Roos D."/>
            <person name="Caler E."/>
            <person name="Lorenzi H."/>
        </authorList>
    </citation>
    <scope>NUCLEOTIDE SEQUENCE</scope>
</reference>
<evidence type="ECO:0000313" key="3">
    <source>
        <dbReference type="Proteomes" id="UP000019763"/>
    </source>
</evidence>
<dbReference type="GeneID" id="22911790"/>
<feature type="region of interest" description="Disordered" evidence="1">
    <location>
        <begin position="52"/>
        <end position="72"/>
    </location>
</feature>
<sequence>MDSDIAATTPEVAAAINFLEQYRDLTVQEFLDKFFDEVCCQTQEKSRELMRKFGSVSEESKENSPNPPNERS</sequence>
<organism evidence="2 3">
    <name type="scientific">Gregarina niphandrodes</name>
    <name type="common">Septate eugregarine</name>
    <dbReference type="NCBI Taxonomy" id="110365"/>
    <lineage>
        <taxon>Eukaryota</taxon>
        <taxon>Sar</taxon>
        <taxon>Alveolata</taxon>
        <taxon>Apicomplexa</taxon>
        <taxon>Conoidasida</taxon>
        <taxon>Gregarinasina</taxon>
        <taxon>Eugregarinorida</taxon>
        <taxon>Gregarinidae</taxon>
        <taxon>Gregarina</taxon>
    </lineage>
</organism>
<keyword evidence="3" id="KW-1185">Reference proteome</keyword>
<dbReference type="RefSeq" id="XP_011129668.1">
    <property type="nucleotide sequence ID" value="XM_011131366.1"/>
</dbReference>